<feature type="region of interest" description="Disordered" evidence="1">
    <location>
        <begin position="1"/>
        <end position="32"/>
    </location>
</feature>
<keyword evidence="3" id="KW-1185">Reference proteome</keyword>
<name>A0A3A1P6D1_9SPHN</name>
<protein>
    <submittedName>
        <fullName evidence="2">Uncharacterized protein</fullName>
    </submittedName>
</protein>
<sequence length="61" mass="6603">MRHGLSGTATIGRSGTRSSDYQEPKPPITQWNHCTIPPLNIANSESFGFMLTGCAPVDEAR</sequence>
<organism evidence="2 3">
    <name type="scientific">Aurantiacibacter xanthus</name>
    <dbReference type="NCBI Taxonomy" id="1784712"/>
    <lineage>
        <taxon>Bacteria</taxon>
        <taxon>Pseudomonadati</taxon>
        <taxon>Pseudomonadota</taxon>
        <taxon>Alphaproteobacteria</taxon>
        <taxon>Sphingomonadales</taxon>
        <taxon>Erythrobacteraceae</taxon>
        <taxon>Aurantiacibacter</taxon>
    </lineage>
</organism>
<feature type="compositionally biased region" description="Polar residues" evidence="1">
    <location>
        <begin position="7"/>
        <end position="21"/>
    </location>
</feature>
<reference evidence="2 3" key="1">
    <citation type="submission" date="2018-08" db="EMBL/GenBank/DDBJ databases">
        <title>Erythrobacter zhengii sp.nov., a bacterium isolated from deep-sea sediment.</title>
        <authorList>
            <person name="Fang C."/>
            <person name="Wu Y.-H."/>
            <person name="Sun C."/>
            <person name="Wang H."/>
            <person name="Cheng H."/>
            <person name="Meng F.-X."/>
            <person name="Wang C.-S."/>
            <person name="Xu X.-W."/>
        </authorList>
    </citation>
    <scope>NUCLEOTIDE SEQUENCE [LARGE SCALE GENOMIC DNA]</scope>
    <source>
        <strain evidence="2 3">CCTCC AB 2015396</strain>
    </source>
</reference>
<accession>A0A3A1P6D1</accession>
<evidence type="ECO:0000256" key="1">
    <source>
        <dbReference type="SAM" id="MobiDB-lite"/>
    </source>
</evidence>
<dbReference type="Proteomes" id="UP000265366">
    <property type="component" value="Unassembled WGS sequence"/>
</dbReference>
<evidence type="ECO:0000313" key="3">
    <source>
        <dbReference type="Proteomes" id="UP000265366"/>
    </source>
</evidence>
<dbReference type="OrthoDB" id="7595775at2"/>
<proteinExistence type="predicted"/>
<evidence type="ECO:0000313" key="2">
    <source>
        <dbReference type="EMBL" id="RIV87118.1"/>
    </source>
</evidence>
<gene>
    <name evidence="2" type="ORF">D2V17_08815</name>
</gene>
<dbReference type="AlphaFoldDB" id="A0A3A1P6D1"/>
<dbReference type="EMBL" id="QXFM01000078">
    <property type="protein sequence ID" value="RIV87118.1"/>
    <property type="molecule type" value="Genomic_DNA"/>
</dbReference>
<comment type="caution">
    <text evidence="2">The sequence shown here is derived from an EMBL/GenBank/DDBJ whole genome shotgun (WGS) entry which is preliminary data.</text>
</comment>